<evidence type="ECO:0000313" key="2">
    <source>
        <dbReference type="EMBL" id="KAB1642439.1"/>
    </source>
</evidence>
<gene>
    <name evidence="2" type="ORF">F8C90_01645</name>
</gene>
<dbReference type="SMART" id="SM00506">
    <property type="entry name" value="A1pp"/>
    <property type="match status" value="1"/>
</dbReference>
<dbReference type="GO" id="GO:0016787">
    <property type="term" value="F:hydrolase activity"/>
    <property type="evidence" value="ECO:0007669"/>
    <property type="project" value="UniProtKB-KW"/>
</dbReference>
<dbReference type="NCBIfam" id="NF003163">
    <property type="entry name" value="PRK04143.1"/>
    <property type="match status" value="1"/>
</dbReference>
<protein>
    <submittedName>
        <fullName evidence="2">Protein-ADP-ribose hydrolase</fullName>
    </submittedName>
</protein>
<dbReference type="OrthoDB" id="6194521at2"/>
<dbReference type="Gene3D" id="3.40.220.10">
    <property type="entry name" value="Leucine Aminopeptidase, subunit E, domain 1"/>
    <property type="match status" value="1"/>
</dbReference>
<keyword evidence="2" id="KW-0378">Hydrolase</keyword>
<keyword evidence="3" id="KW-1185">Reference proteome</keyword>
<evidence type="ECO:0000259" key="1">
    <source>
        <dbReference type="PROSITE" id="PS51154"/>
    </source>
</evidence>
<dbReference type="InterPro" id="IPR043472">
    <property type="entry name" value="Macro_dom-like"/>
</dbReference>
<comment type="caution">
    <text evidence="2">The sequence shown here is derived from an EMBL/GenBank/DDBJ whole genome shotgun (WGS) entry which is preliminary data.</text>
</comment>
<evidence type="ECO:0000313" key="3">
    <source>
        <dbReference type="Proteomes" id="UP000468668"/>
    </source>
</evidence>
<organism evidence="2 3">
    <name type="scientific">Ellagibacter isourolithinifaciens</name>
    <dbReference type="NCBI Taxonomy" id="2137581"/>
    <lineage>
        <taxon>Bacteria</taxon>
        <taxon>Bacillati</taxon>
        <taxon>Actinomycetota</taxon>
        <taxon>Coriobacteriia</taxon>
        <taxon>Eggerthellales</taxon>
        <taxon>Eggerthellaceae</taxon>
        <taxon>Ellagibacter</taxon>
    </lineage>
</organism>
<dbReference type="SUPFAM" id="SSF52949">
    <property type="entry name" value="Macro domain-like"/>
    <property type="match status" value="1"/>
</dbReference>
<name>A0A6N6NUL1_9ACTN</name>
<feature type="domain" description="Macro" evidence="1">
    <location>
        <begin position="77"/>
        <end position="267"/>
    </location>
</feature>
<dbReference type="PROSITE" id="PS51154">
    <property type="entry name" value="MACRO"/>
    <property type="match status" value="1"/>
</dbReference>
<dbReference type="PANTHER" id="PTHR11106:SF27">
    <property type="entry name" value="MACRO DOMAIN-CONTAINING PROTEIN"/>
    <property type="match status" value="1"/>
</dbReference>
<accession>A0A6N6NUL1</accession>
<dbReference type="EMBL" id="WAJR01000002">
    <property type="protein sequence ID" value="KAB1642439.1"/>
    <property type="molecule type" value="Genomic_DNA"/>
</dbReference>
<proteinExistence type="predicted"/>
<dbReference type="PANTHER" id="PTHR11106">
    <property type="entry name" value="GANGLIOSIDE INDUCED DIFFERENTIATION ASSOCIATED PROTEIN 2-RELATED"/>
    <property type="match status" value="1"/>
</dbReference>
<reference evidence="2 3" key="1">
    <citation type="submission" date="2019-09" db="EMBL/GenBank/DDBJ databases">
        <title>Whole genome shotgun sequencing (WGS) of Ellagibacter isourolithinifaciens DSM 104140(T) and Adlercreutzia muris DSM 29508(T).</title>
        <authorList>
            <person name="Stoll D.A."/>
            <person name="Danylec N."/>
            <person name="Huch M."/>
        </authorList>
    </citation>
    <scope>NUCLEOTIDE SEQUENCE [LARGE SCALE GENOMIC DNA]</scope>
    <source>
        <strain evidence="2 3">DSM 104140</strain>
    </source>
</reference>
<sequence>MPTIEEDLRFLITELQEERTNTGDELATCPIPGTFGEAWDLFRALCNTRLPEHVSGEFLAKQDKLLHAIIDEEGITYAGLIPPCESDPRFAVWRGDITTLAADAIVNAANSQLLGCWVPGHYCIDNAIHTFAGVQLRIECAAIMKAQGHEEPTGQAKVTSAYNLPSSLVIHTVGPIVENGKPTEQHKRLLAASYRNCLDAAAERRCKSIAFCCISTGAFGFPQEEAARIAVDTVRAWLDANPKADMHVIFDVYTEQDEQTYRAILGE</sequence>
<dbReference type="Proteomes" id="UP000468668">
    <property type="component" value="Unassembled WGS sequence"/>
</dbReference>
<dbReference type="InterPro" id="IPR002589">
    <property type="entry name" value="Macro_dom"/>
</dbReference>
<dbReference type="GeneID" id="98657104"/>
<dbReference type="AlphaFoldDB" id="A0A6N6NUL1"/>
<dbReference type="Pfam" id="PF01661">
    <property type="entry name" value="Macro"/>
    <property type="match status" value="1"/>
</dbReference>
<dbReference type="CDD" id="cd02908">
    <property type="entry name" value="Macro_OAADPr_deacetylase"/>
    <property type="match status" value="1"/>
</dbReference>
<dbReference type="RefSeq" id="WP_158048706.1">
    <property type="nucleotide sequence ID" value="NZ_WAJR01000002.1"/>
</dbReference>